<evidence type="ECO:0000313" key="6">
    <source>
        <dbReference type="EMBL" id="GAH99826.1"/>
    </source>
</evidence>
<dbReference type="InterPro" id="IPR023168">
    <property type="entry name" value="GatB_Yqey_C_2"/>
</dbReference>
<proteinExistence type="predicted"/>
<organism evidence="6">
    <name type="scientific">marine sediment metagenome</name>
    <dbReference type="NCBI Taxonomy" id="412755"/>
    <lineage>
        <taxon>unclassified sequences</taxon>
        <taxon>metagenomes</taxon>
        <taxon>ecological metagenomes</taxon>
    </lineage>
</organism>
<dbReference type="Pfam" id="PF02637">
    <property type="entry name" value="GatB_Yqey"/>
    <property type="match status" value="1"/>
</dbReference>
<keyword evidence="1" id="KW-0436">Ligase</keyword>
<sequence>EDMFNTGKAVLEIIEEKGLSQISDARELEDTVIEVLNSNVQAVADFKAGKEPALKFLIGQVT</sequence>
<dbReference type="GO" id="GO:0005524">
    <property type="term" value="F:ATP binding"/>
    <property type="evidence" value="ECO:0007669"/>
    <property type="project" value="UniProtKB-KW"/>
</dbReference>
<dbReference type="EMBL" id="BARU01048873">
    <property type="protein sequence ID" value="GAH99826.1"/>
    <property type="molecule type" value="Genomic_DNA"/>
</dbReference>
<dbReference type="InterPro" id="IPR003789">
    <property type="entry name" value="Asn/Gln_tRNA_amidoTrase-B-like"/>
</dbReference>
<dbReference type="Gene3D" id="1.10.10.410">
    <property type="match status" value="1"/>
</dbReference>
<protein>
    <recommendedName>
        <fullName evidence="5">Asn/Gln amidotransferase domain-containing protein</fullName>
    </recommendedName>
</protein>
<dbReference type="AlphaFoldDB" id="X1JYN8"/>
<name>X1JYN8_9ZZZZ</name>
<dbReference type="GO" id="GO:0006412">
    <property type="term" value="P:translation"/>
    <property type="evidence" value="ECO:0007669"/>
    <property type="project" value="UniProtKB-KW"/>
</dbReference>
<feature type="non-terminal residue" evidence="6">
    <location>
        <position position="1"/>
    </location>
</feature>
<evidence type="ECO:0000256" key="3">
    <source>
        <dbReference type="ARBA" id="ARBA00022840"/>
    </source>
</evidence>
<keyword evidence="4" id="KW-0648">Protein biosynthesis</keyword>
<keyword evidence="3" id="KW-0067">ATP-binding</keyword>
<reference evidence="6" key="1">
    <citation type="journal article" date="2014" name="Front. Microbiol.">
        <title>High frequency of phylogenetically diverse reductive dehalogenase-homologous genes in deep subseafloor sedimentary metagenomes.</title>
        <authorList>
            <person name="Kawai M."/>
            <person name="Futagami T."/>
            <person name="Toyoda A."/>
            <person name="Takaki Y."/>
            <person name="Nishi S."/>
            <person name="Hori S."/>
            <person name="Arai W."/>
            <person name="Tsubouchi T."/>
            <person name="Morono Y."/>
            <person name="Uchiyama I."/>
            <person name="Ito T."/>
            <person name="Fujiyama A."/>
            <person name="Inagaki F."/>
            <person name="Takami H."/>
        </authorList>
    </citation>
    <scope>NUCLEOTIDE SEQUENCE</scope>
    <source>
        <strain evidence="6">Expedition CK06-06</strain>
    </source>
</reference>
<dbReference type="GO" id="GO:0016884">
    <property type="term" value="F:carbon-nitrogen ligase activity, with glutamine as amido-N-donor"/>
    <property type="evidence" value="ECO:0007669"/>
    <property type="project" value="InterPro"/>
</dbReference>
<evidence type="ECO:0000256" key="1">
    <source>
        <dbReference type="ARBA" id="ARBA00022598"/>
    </source>
</evidence>
<accession>X1JYN8</accession>
<evidence type="ECO:0000259" key="5">
    <source>
        <dbReference type="Pfam" id="PF02637"/>
    </source>
</evidence>
<dbReference type="SUPFAM" id="SSF89095">
    <property type="entry name" value="GatB/YqeY motif"/>
    <property type="match status" value="1"/>
</dbReference>
<feature type="domain" description="Asn/Gln amidotransferase" evidence="5">
    <location>
        <begin position="2"/>
        <end position="61"/>
    </location>
</feature>
<evidence type="ECO:0000256" key="4">
    <source>
        <dbReference type="ARBA" id="ARBA00022917"/>
    </source>
</evidence>
<feature type="non-terminal residue" evidence="6">
    <location>
        <position position="62"/>
    </location>
</feature>
<evidence type="ECO:0000256" key="2">
    <source>
        <dbReference type="ARBA" id="ARBA00022741"/>
    </source>
</evidence>
<keyword evidence="2" id="KW-0547">Nucleotide-binding</keyword>
<dbReference type="InterPro" id="IPR018027">
    <property type="entry name" value="Asn/Gln_amidotransferase"/>
</dbReference>
<comment type="caution">
    <text evidence="6">The sequence shown here is derived from an EMBL/GenBank/DDBJ whole genome shotgun (WGS) entry which is preliminary data.</text>
</comment>
<gene>
    <name evidence="6" type="ORF">S03H2_72360</name>
</gene>